<dbReference type="GeneID" id="37044207"/>
<dbReference type="Pfam" id="PF01778">
    <property type="entry name" value="Ribosomal_L28e"/>
    <property type="match status" value="1"/>
</dbReference>
<feature type="compositionally biased region" description="Basic residues" evidence="4">
    <location>
        <begin position="125"/>
        <end position="141"/>
    </location>
</feature>
<dbReference type="OrthoDB" id="338850at2759"/>
<keyword evidence="7" id="KW-1185">Reference proteome</keyword>
<evidence type="ECO:0000256" key="1">
    <source>
        <dbReference type="ARBA" id="ARBA00007926"/>
    </source>
</evidence>
<dbReference type="FunFam" id="3.30.390.110:FF:000002">
    <property type="entry name" value="60S ribosomal protein L28"/>
    <property type="match status" value="1"/>
</dbReference>
<dbReference type="PANTHER" id="PTHR10544">
    <property type="entry name" value="60S RIBOSOMAL PROTEIN L28"/>
    <property type="match status" value="1"/>
</dbReference>
<dbReference type="InterPro" id="IPR002672">
    <property type="entry name" value="Ribosomal_eL28"/>
</dbReference>
<dbReference type="Proteomes" id="UP000245768">
    <property type="component" value="Unassembled WGS sequence"/>
</dbReference>
<dbReference type="EMBL" id="KZ819638">
    <property type="protein sequence ID" value="PWN88132.1"/>
    <property type="molecule type" value="Genomic_DNA"/>
</dbReference>
<evidence type="ECO:0000256" key="4">
    <source>
        <dbReference type="SAM" id="MobiDB-lite"/>
    </source>
</evidence>
<feature type="domain" description="Ribosomal eL28/Mak16" evidence="5">
    <location>
        <begin position="7"/>
        <end position="126"/>
    </location>
</feature>
<dbReference type="GO" id="GO:0003735">
    <property type="term" value="F:structural constituent of ribosome"/>
    <property type="evidence" value="ECO:0007669"/>
    <property type="project" value="InterPro"/>
</dbReference>
<dbReference type="GO" id="GO:1990904">
    <property type="term" value="C:ribonucleoprotein complex"/>
    <property type="evidence" value="ECO:0007669"/>
    <property type="project" value="UniProtKB-KW"/>
</dbReference>
<evidence type="ECO:0000313" key="6">
    <source>
        <dbReference type="EMBL" id="PWN88132.1"/>
    </source>
</evidence>
<gene>
    <name evidence="6" type="ORF">FA10DRAFT_268352</name>
</gene>
<reference evidence="6" key="1">
    <citation type="journal article" date="2018" name="Mol. Biol. Evol.">
        <title>Broad Genomic Sampling Reveals a Smut Pathogenic Ancestry of the Fungal Clade Ustilaginomycotina.</title>
        <authorList>
            <person name="Kijpornyongpan T."/>
            <person name="Mondo S.J."/>
            <person name="Barry K."/>
            <person name="Sandor L."/>
            <person name="Lee J."/>
            <person name="Lipzen A."/>
            <person name="Pangilinan J."/>
            <person name="LaButti K."/>
            <person name="Hainaut M."/>
            <person name="Henrissat B."/>
            <person name="Grigoriev I.V."/>
            <person name="Spatafora J.W."/>
            <person name="Aime M.C."/>
        </authorList>
    </citation>
    <scope>NUCLEOTIDE SEQUENCE [LARGE SCALE GENOMIC DNA]</scope>
    <source>
        <strain evidence="6">MCA 4198</strain>
    </source>
</reference>
<organism evidence="6 7">
    <name type="scientific">Acaromyces ingoldii</name>
    <dbReference type="NCBI Taxonomy" id="215250"/>
    <lineage>
        <taxon>Eukaryota</taxon>
        <taxon>Fungi</taxon>
        <taxon>Dikarya</taxon>
        <taxon>Basidiomycota</taxon>
        <taxon>Ustilaginomycotina</taxon>
        <taxon>Exobasidiomycetes</taxon>
        <taxon>Exobasidiales</taxon>
        <taxon>Cryptobasidiaceae</taxon>
        <taxon>Acaromyces</taxon>
    </lineage>
</organism>
<comment type="similarity">
    <text evidence="1">Belongs to the eukaryotic ribosomal protein eL28 family.</text>
</comment>
<proteinExistence type="inferred from homology"/>
<dbReference type="STRING" id="215250.A0A316YG46"/>
<keyword evidence="2 6" id="KW-0689">Ribosomal protein</keyword>
<dbReference type="GO" id="GO:0006412">
    <property type="term" value="P:translation"/>
    <property type="evidence" value="ECO:0007669"/>
    <property type="project" value="InterPro"/>
</dbReference>
<dbReference type="InterPro" id="IPR029004">
    <property type="entry name" value="Ribosomal_eL28/Mak16"/>
</dbReference>
<dbReference type="FunCoup" id="A0A316YG46">
    <property type="interactions" value="378"/>
</dbReference>
<evidence type="ECO:0000256" key="2">
    <source>
        <dbReference type="ARBA" id="ARBA00022980"/>
    </source>
</evidence>
<protein>
    <submittedName>
        <fullName evidence="6">Ribosomal protein L28e</fullName>
    </submittedName>
</protein>
<dbReference type="GO" id="GO:0005840">
    <property type="term" value="C:ribosome"/>
    <property type="evidence" value="ECO:0007669"/>
    <property type="project" value="UniProtKB-KW"/>
</dbReference>
<evidence type="ECO:0000259" key="5">
    <source>
        <dbReference type="Pfam" id="PF01778"/>
    </source>
</evidence>
<evidence type="ECO:0000256" key="3">
    <source>
        <dbReference type="ARBA" id="ARBA00023274"/>
    </source>
</evidence>
<dbReference type="Gene3D" id="3.30.390.110">
    <property type="match status" value="1"/>
</dbReference>
<accession>A0A316YG46</accession>
<name>A0A316YG46_9BASI</name>
<feature type="region of interest" description="Disordered" evidence="4">
    <location>
        <begin position="120"/>
        <end position="154"/>
    </location>
</feature>
<dbReference type="InParanoid" id="A0A316YG46"/>
<dbReference type="AlphaFoldDB" id="A0A316YG46"/>
<sequence length="154" mass="16578">MSSTQDLQWLLTRKSSSYIVKQKGLGRVFSREPHNLTSIHSYTHSGLVNDKSVGIQPNADGKGFVLSTKKQNVSPGQIKGSRNVKVIKSGGSRRAAGVVANVIGKSGYRSDLLKPAVARASAIHKSQRPSGRKQPPARKVRGTGARKVLVQPQN</sequence>
<dbReference type="RefSeq" id="XP_025375330.1">
    <property type="nucleotide sequence ID" value="XM_025522291.1"/>
</dbReference>
<keyword evidence="3" id="KW-0687">Ribonucleoprotein</keyword>
<evidence type="ECO:0000313" key="7">
    <source>
        <dbReference type="Proteomes" id="UP000245768"/>
    </source>
</evidence>